<sequence length="260" mass="29312">IITIFLVNGCISLDADTFSYEQTSTIPVILQFNYGYYVNYLKDLSHVIMTKDGETFLRIYPQWPHSPVLSPVKGLTALDVDISTYKEDKLIITYANTTTSGLYRVEILGCTAEPCTLTLGKSINVSITFEADFEVPEDSPTIETFNNLWTGYYRFDREYAVTNYDEKKDVVLKSTYTVLKEIWICTDKVYYEYNDPDRSAPNYGTPLPTNIAAEAVLALGITGNTEASQTRRPFTPLTFNWGSTTTSGLCIAPIRQLPEE</sequence>
<evidence type="ECO:0000313" key="1">
    <source>
        <dbReference type="EMBL" id="CAD7634298.1"/>
    </source>
</evidence>
<evidence type="ECO:0008006" key="3">
    <source>
        <dbReference type="Google" id="ProtNLM"/>
    </source>
</evidence>
<name>A0A7R9L3P9_9ACAR</name>
<feature type="non-terminal residue" evidence="1">
    <location>
        <position position="1"/>
    </location>
</feature>
<gene>
    <name evidence="1" type="ORF">OSB1V03_LOCUS14694</name>
</gene>
<dbReference type="EMBL" id="CAJPIZ010014357">
    <property type="protein sequence ID" value="CAG2114728.1"/>
    <property type="molecule type" value="Genomic_DNA"/>
</dbReference>
<organism evidence="1">
    <name type="scientific">Medioppia subpectinata</name>
    <dbReference type="NCBI Taxonomy" id="1979941"/>
    <lineage>
        <taxon>Eukaryota</taxon>
        <taxon>Metazoa</taxon>
        <taxon>Ecdysozoa</taxon>
        <taxon>Arthropoda</taxon>
        <taxon>Chelicerata</taxon>
        <taxon>Arachnida</taxon>
        <taxon>Acari</taxon>
        <taxon>Acariformes</taxon>
        <taxon>Sarcoptiformes</taxon>
        <taxon>Oribatida</taxon>
        <taxon>Brachypylina</taxon>
        <taxon>Oppioidea</taxon>
        <taxon>Oppiidae</taxon>
        <taxon>Medioppia</taxon>
    </lineage>
</organism>
<dbReference type="AlphaFoldDB" id="A0A7R9L3P9"/>
<protein>
    <recommendedName>
        <fullName evidence="3">DUF4249 family protein</fullName>
    </recommendedName>
</protein>
<dbReference type="Proteomes" id="UP000759131">
    <property type="component" value="Unassembled WGS sequence"/>
</dbReference>
<proteinExistence type="predicted"/>
<evidence type="ECO:0000313" key="2">
    <source>
        <dbReference type="Proteomes" id="UP000759131"/>
    </source>
</evidence>
<dbReference type="Gene3D" id="2.60.40.770">
    <property type="match status" value="1"/>
</dbReference>
<accession>A0A7R9L3P9</accession>
<dbReference type="EMBL" id="OC868932">
    <property type="protein sequence ID" value="CAD7634298.1"/>
    <property type="molecule type" value="Genomic_DNA"/>
</dbReference>
<reference evidence="1" key="1">
    <citation type="submission" date="2020-11" db="EMBL/GenBank/DDBJ databases">
        <authorList>
            <person name="Tran Van P."/>
        </authorList>
    </citation>
    <scope>NUCLEOTIDE SEQUENCE</scope>
</reference>
<keyword evidence="2" id="KW-1185">Reference proteome</keyword>